<organism evidence="1 2">
    <name type="scientific">Brasilonema bromeliae SPC951</name>
    <dbReference type="NCBI Taxonomy" id="385972"/>
    <lineage>
        <taxon>Bacteria</taxon>
        <taxon>Bacillati</taxon>
        <taxon>Cyanobacteriota</taxon>
        <taxon>Cyanophyceae</taxon>
        <taxon>Nostocales</taxon>
        <taxon>Scytonemataceae</taxon>
        <taxon>Brasilonema</taxon>
        <taxon>Bromeliae group (in: Brasilonema)</taxon>
    </lineage>
</organism>
<sequence>MAAQVILKVSRPQLLENWFYGEAHGTRLLCQSRENELILGNIAAASVVNTRRGKQRNLSLYLEGILGISSQNLK</sequence>
<comment type="caution">
    <text evidence="1">The sequence shown here is derived from an EMBL/GenBank/DDBJ whole genome shotgun (WGS) entry which is preliminary data.</text>
</comment>
<protein>
    <submittedName>
        <fullName evidence="1">Uncharacterized protein</fullName>
    </submittedName>
</protein>
<name>A0ABX1P346_9CYAN</name>
<evidence type="ECO:0000313" key="1">
    <source>
        <dbReference type="EMBL" id="NMG18732.1"/>
    </source>
</evidence>
<keyword evidence="2" id="KW-1185">Reference proteome</keyword>
<gene>
    <name evidence="1" type="ORF">DP116_04420</name>
</gene>
<reference evidence="1 2" key="1">
    <citation type="submission" date="2018-06" db="EMBL/GenBank/DDBJ databases">
        <title>Comparative genomics of Brasilonema spp. strains.</title>
        <authorList>
            <person name="Alvarenga D.O."/>
            <person name="Fiore M.F."/>
            <person name="Varani A.M."/>
        </authorList>
    </citation>
    <scope>NUCLEOTIDE SEQUENCE [LARGE SCALE GENOMIC DNA]</scope>
    <source>
        <strain evidence="1 2">SPC951</strain>
    </source>
</reference>
<proteinExistence type="predicted"/>
<evidence type="ECO:0000313" key="2">
    <source>
        <dbReference type="Proteomes" id="UP000718564"/>
    </source>
</evidence>
<dbReference type="Proteomes" id="UP000718564">
    <property type="component" value="Unassembled WGS sequence"/>
</dbReference>
<accession>A0ABX1P346</accession>
<dbReference type="RefSeq" id="WP_339381615.1">
    <property type="nucleotide sequence ID" value="NZ_CAWPJE010000359.1"/>
</dbReference>
<dbReference type="EMBL" id="QMEB01000020">
    <property type="protein sequence ID" value="NMG18732.1"/>
    <property type="molecule type" value="Genomic_DNA"/>
</dbReference>